<protein>
    <submittedName>
        <fullName evidence="1">Conjugal transfer pilus assembly protein TraF</fullName>
    </submittedName>
</protein>
<keyword evidence="2" id="KW-1185">Reference proteome</keyword>
<dbReference type="Proteomes" id="UP000184603">
    <property type="component" value="Unassembled WGS sequence"/>
</dbReference>
<dbReference type="EMBL" id="FRFE01000031">
    <property type="protein sequence ID" value="SHO52077.1"/>
    <property type="molecule type" value="Genomic_DNA"/>
</dbReference>
<dbReference type="CDD" id="cd02947">
    <property type="entry name" value="TRX_family"/>
    <property type="match status" value="1"/>
</dbReference>
<evidence type="ECO:0000313" key="1">
    <source>
        <dbReference type="EMBL" id="SHO52077.1"/>
    </source>
</evidence>
<organism evidence="1 2">
    <name type="scientific">Desulfopila aestuarii DSM 18488</name>
    <dbReference type="NCBI Taxonomy" id="1121416"/>
    <lineage>
        <taxon>Bacteria</taxon>
        <taxon>Pseudomonadati</taxon>
        <taxon>Thermodesulfobacteriota</taxon>
        <taxon>Desulfobulbia</taxon>
        <taxon>Desulfobulbales</taxon>
        <taxon>Desulfocapsaceae</taxon>
        <taxon>Desulfopila</taxon>
    </lineage>
</organism>
<dbReference type="SUPFAM" id="SSF52833">
    <property type="entry name" value="Thioredoxin-like"/>
    <property type="match status" value="1"/>
</dbReference>
<sequence>MQMNFSQRLCLSGSIFLFTVGLVCTPVSVLALDEGKDAAFYQKHKEGWFWYKDPDPEQEQPDVISTNPEAAPIENRYRNSSLTEVDIDALWTMYPDDFQELLNHVQNLAVQDPSESNVLRYLVMQDVARRKALAYTNASMYVTQKYGDLFNVNQVYPAAKPGVTARVQMEQHEIGETIASGRSSHALIYFTSPTCGFCEKQNGVLNYFVEKYGWTIKPVDINRQSAIAARFGIETTPTLLLIKKGMEEYMTVAVGVVTLTELERKLYRAIRYLGGETRDDSFLLYDFQKGSALDPTSILKKKGGQSP</sequence>
<dbReference type="Gene3D" id="3.40.30.10">
    <property type="entry name" value="Glutaredoxin"/>
    <property type="match status" value="1"/>
</dbReference>
<dbReference type="InterPro" id="IPR036249">
    <property type="entry name" value="Thioredoxin-like_sf"/>
</dbReference>
<dbReference type="AlphaFoldDB" id="A0A1M7YHG1"/>
<dbReference type="STRING" id="1121416.SAMN02745220_04356"/>
<dbReference type="InterPro" id="IPR039555">
    <property type="entry name" value="TraF/TrbB"/>
</dbReference>
<gene>
    <name evidence="1" type="ORF">SAMN02745220_04356</name>
</gene>
<evidence type="ECO:0000313" key="2">
    <source>
        <dbReference type="Proteomes" id="UP000184603"/>
    </source>
</evidence>
<dbReference type="Pfam" id="PF13728">
    <property type="entry name" value="TraF"/>
    <property type="match status" value="1"/>
</dbReference>
<name>A0A1M7YHG1_9BACT</name>
<reference evidence="1 2" key="1">
    <citation type="submission" date="2016-12" db="EMBL/GenBank/DDBJ databases">
        <authorList>
            <person name="Song W.-J."/>
            <person name="Kurnit D.M."/>
        </authorList>
    </citation>
    <scope>NUCLEOTIDE SEQUENCE [LARGE SCALE GENOMIC DNA]</scope>
    <source>
        <strain evidence="1 2">DSM 18488</strain>
    </source>
</reference>
<proteinExistence type="predicted"/>
<accession>A0A1M7YHG1</accession>